<feature type="domain" description="Peptidoglycan binding-like" evidence="2">
    <location>
        <begin position="67"/>
        <end position="121"/>
    </location>
</feature>
<dbReference type="InterPro" id="IPR036365">
    <property type="entry name" value="PGBD-like_sf"/>
</dbReference>
<evidence type="ECO:0000313" key="4">
    <source>
        <dbReference type="Proteomes" id="UP000317982"/>
    </source>
</evidence>
<dbReference type="RefSeq" id="WP_142703503.1">
    <property type="nucleotide sequence ID" value="NZ_VIRS01000003.1"/>
</dbReference>
<dbReference type="OrthoDB" id="3855688at2"/>
<dbReference type="InterPro" id="IPR036366">
    <property type="entry name" value="PGBDSf"/>
</dbReference>
<accession>A0A545AXN7</accession>
<dbReference type="Pfam" id="PF01471">
    <property type="entry name" value="PG_binding_1"/>
    <property type="match status" value="1"/>
</dbReference>
<proteinExistence type="predicted"/>
<evidence type="ECO:0000313" key="3">
    <source>
        <dbReference type="EMBL" id="TQS46096.1"/>
    </source>
</evidence>
<dbReference type="InterPro" id="IPR002477">
    <property type="entry name" value="Peptidoglycan-bd-like"/>
</dbReference>
<keyword evidence="4" id="KW-1185">Reference proteome</keyword>
<comment type="caution">
    <text evidence="3">The sequence shown here is derived from an EMBL/GenBank/DDBJ whole genome shotgun (WGS) entry which is preliminary data.</text>
</comment>
<dbReference type="SUPFAM" id="SSF47090">
    <property type="entry name" value="PGBD-like"/>
    <property type="match status" value="1"/>
</dbReference>
<dbReference type="Proteomes" id="UP000317982">
    <property type="component" value="Unassembled WGS sequence"/>
</dbReference>
<dbReference type="InParanoid" id="A0A545AXN7"/>
<name>A0A545AXN7_9ACTN</name>
<evidence type="ECO:0000259" key="2">
    <source>
        <dbReference type="Pfam" id="PF01471"/>
    </source>
</evidence>
<organism evidence="3 4">
    <name type="scientific">Cryptosporangium phraense</name>
    <dbReference type="NCBI Taxonomy" id="2593070"/>
    <lineage>
        <taxon>Bacteria</taxon>
        <taxon>Bacillati</taxon>
        <taxon>Actinomycetota</taxon>
        <taxon>Actinomycetes</taxon>
        <taxon>Cryptosporangiales</taxon>
        <taxon>Cryptosporangiaceae</taxon>
        <taxon>Cryptosporangium</taxon>
    </lineage>
</organism>
<reference evidence="3 4" key="1">
    <citation type="submission" date="2019-07" db="EMBL/GenBank/DDBJ databases">
        <title>Cryptosporangium phraense sp. nov., isolated from plant litter.</title>
        <authorList>
            <person name="Suriyachadkun C."/>
        </authorList>
    </citation>
    <scope>NUCLEOTIDE SEQUENCE [LARGE SCALE GENOMIC DNA]</scope>
    <source>
        <strain evidence="3 4">A-T 5661</strain>
    </source>
</reference>
<evidence type="ECO:0000256" key="1">
    <source>
        <dbReference type="SAM" id="SignalP"/>
    </source>
</evidence>
<feature type="signal peptide" evidence="1">
    <location>
        <begin position="1"/>
        <end position="23"/>
    </location>
</feature>
<gene>
    <name evidence="3" type="ORF">FL583_06335</name>
</gene>
<dbReference type="AlphaFoldDB" id="A0A545AXN7"/>
<feature type="chain" id="PRO_5038334723" evidence="1">
    <location>
        <begin position="24"/>
        <end position="129"/>
    </location>
</feature>
<dbReference type="EMBL" id="VIRS01000003">
    <property type="protein sequence ID" value="TQS46096.1"/>
    <property type="molecule type" value="Genomic_DNA"/>
</dbReference>
<dbReference type="Gene3D" id="1.10.101.10">
    <property type="entry name" value="PGBD-like superfamily/PGBD"/>
    <property type="match status" value="1"/>
</dbReference>
<keyword evidence="1" id="KW-0732">Signal</keyword>
<sequence length="129" mass="13552">MTLRKPIALAVSALALGAGLALAPATTASAAYQCDMVESANGTVYAGYYTGNTIQPSSTGVSDAGIEAQCILRYKGFNPGTIDGVFGSNSRAAALAFQKKMNRDHHAGLTEDGKVGKNTWPWLRNSSYY</sequence>
<protein>
    <submittedName>
        <fullName evidence="3">Peptidoglycan-binding protein</fullName>
    </submittedName>
</protein>